<accession>A0A9P7RA74</accession>
<organism evidence="1 2">
    <name type="scientific">Colletotrichum scovillei</name>
    <dbReference type="NCBI Taxonomy" id="1209932"/>
    <lineage>
        <taxon>Eukaryota</taxon>
        <taxon>Fungi</taxon>
        <taxon>Dikarya</taxon>
        <taxon>Ascomycota</taxon>
        <taxon>Pezizomycotina</taxon>
        <taxon>Sordariomycetes</taxon>
        <taxon>Hypocreomycetidae</taxon>
        <taxon>Glomerellales</taxon>
        <taxon>Glomerellaceae</taxon>
        <taxon>Colletotrichum</taxon>
        <taxon>Colletotrichum acutatum species complex</taxon>
    </lineage>
</organism>
<dbReference type="EMBL" id="JAESDN010000004">
    <property type="protein sequence ID" value="KAG7052163.1"/>
    <property type="molecule type" value="Genomic_DNA"/>
</dbReference>
<comment type="caution">
    <text evidence="1">The sequence shown here is derived from an EMBL/GenBank/DDBJ whole genome shotgun (WGS) entry which is preliminary data.</text>
</comment>
<sequence>MGIGSRAELHDHCLISRVLVSPGQQHAQQLLGTLLCRLFTLVPSAGTCDPDGGVTEGFRKDVQLAPEKVGQDGGGIIDGTKVSMGGRDGGLRCLVGADKKEKHEAHDRLKSNARYLGT</sequence>
<dbReference type="AlphaFoldDB" id="A0A9P7RA74"/>
<protein>
    <submittedName>
        <fullName evidence="1">Uncharacterized protein</fullName>
    </submittedName>
</protein>
<gene>
    <name evidence="1" type="ORF">JMJ77_002771</name>
</gene>
<evidence type="ECO:0000313" key="2">
    <source>
        <dbReference type="Proteomes" id="UP000699042"/>
    </source>
</evidence>
<dbReference type="Proteomes" id="UP000699042">
    <property type="component" value="Unassembled WGS sequence"/>
</dbReference>
<keyword evidence="2" id="KW-1185">Reference proteome</keyword>
<proteinExistence type="predicted"/>
<name>A0A9P7RA74_9PEZI</name>
<evidence type="ECO:0000313" key="1">
    <source>
        <dbReference type="EMBL" id="KAG7052163.1"/>
    </source>
</evidence>
<reference evidence="1" key="1">
    <citation type="submission" date="2021-05" db="EMBL/GenBank/DDBJ databases">
        <title>Comparative genomics of three Colletotrichum scovillei strains and genetic complementation revealed genes involved fungal growth and virulence on chili pepper.</title>
        <authorList>
            <person name="Hsieh D.-K."/>
            <person name="Chuang S.-C."/>
            <person name="Chen C.-Y."/>
            <person name="Chao Y.-T."/>
            <person name="Lu M.-Y.J."/>
            <person name="Lee M.-H."/>
            <person name="Shih M.-C."/>
        </authorList>
    </citation>
    <scope>NUCLEOTIDE SEQUENCE</scope>
    <source>
        <strain evidence="1">Coll-153</strain>
    </source>
</reference>